<dbReference type="AlphaFoldDB" id="A0A395NWZ2"/>
<dbReference type="OrthoDB" id="408152at2759"/>
<organism evidence="2 3">
    <name type="scientific">Trichoderma arundinaceum</name>
    <dbReference type="NCBI Taxonomy" id="490622"/>
    <lineage>
        <taxon>Eukaryota</taxon>
        <taxon>Fungi</taxon>
        <taxon>Dikarya</taxon>
        <taxon>Ascomycota</taxon>
        <taxon>Pezizomycotina</taxon>
        <taxon>Sordariomycetes</taxon>
        <taxon>Hypocreomycetidae</taxon>
        <taxon>Hypocreales</taxon>
        <taxon>Hypocreaceae</taxon>
        <taxon>Trichoderma</taxon>
    </lineage>
</organism>
<evidence type="ECO:0000313" key="2">
    <source>
        <dbReference type="EMBL" id="RFU80598.1"/>
    </source>
</evidence>
<dbReference type="EMBL" id="PXOA01000104">
    <property type="protein sequence ID" value="RFU80598.1"/>
    <property type="molecule type" value="Genomic_DNA"/>
</dbReference>
<comment type="caution">
    <text evidence="2">The sequence shown here is derived from an EMBL/GenBank/DDBJ whole genome shotgun (WGS) entry which is preliminary data.</text>
</comment>
<protein>
    <submittedName>
        <fullName evidence="2">Uncharacterized protein</fullName>
    </submittedName>
</protein>
<sequence length="279" mass="32530">MRFLSNTMSTDRRSLGPQMQVIGAGLPRCATSSLQAAFESPHLGCFPCMHMAHVMPSNERAETILKAMQERDKQKRQALLHKIFDGYKATADFPGFWFIDDLMDMYPDALLVLNQRRGGDESWIQSWNNSIAFFRTWTYLLLCLPVKNDRLHWYLHHVAKKQWEERWHTNDLDGFYDAYQKFVLEEAKKRNRKVLIWTAEDSWEPLCKFLGKEVPNEPFPWVNDAATMKFIQRILIVRGIASWLAVFGSAYAAWTYGPTLLQNGSHLVQSLWQQARQLL</sequence>
<keyword evidence="1" id="KW-0472">Membrane</keyword>
<reference evidence="2 3" key="1">
    <citation type="journal article" date="2018" name="PLoS Pathog.">
        <title>Evolution of structural diversity of trichothecenes, a family of toxins produced by plant pathogenic and entomopathogenic fungi.</title>
        <authorList>
            <person name="Proctor R.H."/>
            <person name="McCormick S.P."/>
            <person name="Kim H.S."/>
            <person name="Cardoza R.E."/>
            <person name="Stanley A.M."/>
            <person name="Lindo L."/>
            <person name="Kelly A."/>
            <person name="Brown D.W."/>
            <person name="Lee T."/>
            <person name="Vaughan M.M."/>
            <person name="Alexander N.J."/>
            <person name="Busman M."/>
            <person name="Gutierrez S."/>
        </authorList>
    </citation>
    <scope>NUCLEOTIDE SEQUENCE [LARGE SCALE GENOMIC DNA]</scope>
    <source>
        <strain evidence="2 3">IBT 40837</strain>
    </source>
</reference>
<dbReference type="Gene3D" id="3.40.50.300">
    <property type="entry name" value="P-loop containing nucleotide triphosphate hydrolases"/>
    <property type="match status" value="1"/>
</dbReference>
<evidence type="ECO:0000256" key="1">
    <source>
        <dbReference type="SAM" id="Phobius"/>
    </source>
</evidence>
<keyword evidence="1" id="KW-0812">Transmembrane</keyword>
<dbReference type="Proteomes" id="UP000266272">
    <property type="component" value="Unassembled WGS sequence"/>
</dbReference>
<evidence type="ECO:0000313" key="3">
    <source>
        <dbReference type="Proteomes" id="UP000266272"/>
    </source>
</evidence>
<keyword evidence="1" id="KW-1133">Transmembrane helix</keyword>
<dbReference type="InterPro" id="IPR040632">
    <property type="entry name" value="Sulfotransfer_4"/>
</dbReference>
<name>A0A395NWZ2_TRIAR</name>
<dbReference type="PANTHER" id="PTHR36978:SF4">
    <property type="entry name" value="P-LOOP CONTAINING NUCLEOSIDE TRIPHOSPHATE HYDROLASE PROTEIN"/>
    <property type="match status" value="1"/>
</dbReference>
<proteinExistence type="predicted"/>
<gene>
    <name evidence="2" type="ORF">TARUN_1632</name>
</gene>
<accession>A0A395NWZ2</accession>
<dbReference type="InterPro" id="IPR027417">
    <property type="entry name" value="P-loop_NTPase"/>
</dbReference>
<dbReference type="SUPFAM" id="SSF52540">
    <property type="entry name" value="P-loop containing nucleoside triphosphate hydrolases"/>
    <property type="match status" value="1"/>
</dbReference>
<feature type="transmembrane region" description="Helical" evidence="1">
    <location>
        <begin position="235"/>
        <end position="254"/>
    </location>
</feature>
<keyword evidence="3" id="KW-1185">Reference proteome</keyword>
<dbReference type="PANTHER" id="PTHR36978">
    <property type="entry name" value="P-LOOP CONTAINING NUCLEOTIDE TRIPHOSPHATE HYDROLASE"/>
    <property type="match status" value="1"/>
</dbReference>
<dbReference type="Pfam" id="PF17784">
    <property type="entry name" value="Sulfotransfer_4"/>
    <property type="match status" value="1"/>
</dbReference>